<evidence type="ECO:0000313" key="2">
    <source>
        <dbReference type="Proteomes" id="UP000509246"/>
    </source>
</evidence>
<dbReference type="AlphaFoldDB" id="A0A7L5INU3"/>
<dbReference type="SUPFAM" id="SSF103084">
    <property type="entry name" value="Holliday junction resolvase RusA"/>
    <property type="match status" value="1"/>
</dbReference>
<accession>A0A7L5INU3</accession>
<organism evidence="1 2">
    <name type="scientific">Campylobacter armoricus</name>
    <dbReference type="NCBI Taxonomy" id="2505970"/>
    <lineage>
        <taxon>Bacteria</taxon>
        <taxon>Pseudomonadati</taxon>
        <taxon>Campylobacterota</taxon>
        <taxon>Epsilonproteobacteria</taxon>
        <taxon>Campylobacterales</taxon>
        <taxon>Campylobacteraceae</taxon>
        <taxon>Campylobacter</taxon>
    </lineage>
</organism>
<dbReference type="GO" id="GO:0006281">
    <property type="term" value="P:DNA repair"/>
    <property type="evidence" value="ECO:0007669"/>
    <property type="project" value="InterPro"/>
</dbReference>
<dbReference type="RefSeq" id="WP_139424904.1">
    <property type="nucleotide sequence ID" value="NZ_CBCSFY010000001.1"/>
</dbReference>
<name>A0A7L5INU3_9BACT</name>
<keyword evidence="2" id="KW-1185">Reference proteome</keyword>
<protein>
    <submittedName>
        <fullName evidence="1">Endodeoxyribonuclease, RusA family</fullName>
    </submittedName>
</protein>
<dbReference type="GeneID" id="56586365"/>
<reference evidence="1 2" key="1">
    <citation type="submission" date="2020-05" db="EMBL/GenBank/DDBJ databases">
        <title>Complete genome sequencing of Campylobacter and Arcobacter type strains.</title>
        <authorList>
            <person name="Miller W.G."/>
            <person name="Yee E."/>
        </authorList>
    </citation>
    <scope>NUCLEOTIDE SEQUENCE [LARGE SCALE GENOMIC DNA]</scope>
    <source>
        <strain evidence="1 2">CCUG 73571</strain>
    </source>
</reference>
<proteinExistence type="predicted"/>
<dbReference type="InterPro" id="IPR036614">
    <property type="entry name" value="RusA-like_sf"/>
</dbReference>
<dbReference type="OrthoDB" id="5355834at2"/>
<dbReference type="EMBL" id="CP053825">
    <property type="protein sequence ID" value="QKF79549.1"/>
    <property type="molecule type" value="Genomic_DNA"/>
</dbReference>
<dbReference type="GO" id="GO:0000287">
    <property type="term" value="F:magnesium ion binding"/>
    <property type="evidence" value="ECO:0007669"/>
    <property type="project" value="InterPro"/>
</dbReference>
<sequence>MNYSLKLELKTNPVPYKRTTQRAKFVCKDYLKYLEFKKYLQIEFRKQNGISPNQAFDFKKQYEFSLKIGFKNKCHGDGDNVLKGVLDALFENDKNVLKADYEIVSFKKAFLEIDIKEYEFKEVL</sequence>
<dbReference type="GO" id="GO:0006310">
    <property type="term" value="P:DNA recombination"/>
    <property type="evidence" value="ECO:0007669"/>
    <property type="project" value="InterPro"/>
</dbReference>
<dbReference type="Gene3D" id="3.30.1330.70">
    <property type="entry name" value="Holliday junction resolvase RusA"/>
    <property type="match status" value="1"/>
</dbReference>
<dbReference type="Proteomes" id="UP000509246">
    <property type="component" value="Chromosome"/>
</dbReference>
<evidence type="ECO:0000313" key="1">
    <source>
        <dbReference type="EMBL" id="QKF79549.1"/>
    </source>
</evidence>
<gene>
    <name evidence="1" type="ORF">CARM_0631</name>
</gene>
<dbReference type="KEGG" id="carm:CARM_0631"/>